<evidence type="ECO:0000256" key="4">
    <source>
        <dbReference type="SAM" id="Phobius"/>
    </source>
</evidence>
<feature type="transmembrane region" description="Helical" evidence="4">
    <location>
        <begin position="356"/>
        <end position="375"/>
    </location>
</feature>
<keyword evidence="3 4" id="KW-0472">Membrane</keyword>
<feature type="domain" description="FMN-binding" evidence="5">
    <location>
        <begin position="40"/>
        <end position="133"/>
    </location>
</feature>
<keyword evidence="4" id="KW-0812">Transmembrane</keyword>
<evidence type="ECO:0000259" key="5">
    <source>
        <dbReference type="SMART" id="SM00900"/>
    </source>
</evidence>
<evidence type="ECO:0000256" key="3">
    <source>
        <dbReference type="ARBA" id="ARBA00023136"/>
    </source>
</evidence>
<evidence type="ECO:0000313" key="6">
    <source>
        <dbReference type="EMBL" id="HAN27316.1"/>
    </source>
</evidence>
<dbReference type="SMART" id="SM00900">
    <property type="entry name" value="FMN_bind"/>
    <property type="match status" value="1"/>
</dbReference>
<organism evidence="6 7">
    <name type="scientific">Haliea salexigens</name>
    <dbReference type="NCBI Taxonomy" id="287487"/>
    <lineage>
        <taxon>Bacteria</taxon>
        <taxon>Pseudomonadati</taxon>
        <taxon>Pseudomonadota</taxon>
        <taxon>Gammaproteobacteria</taxon>
        <taxon>Cellvibrionales</taxon>
        <taxon>Halieaceae</taxon>
        <taxon>Haliea</taxon>
    </lineage>
</organism>
<name>A0A3C1KM65_9GAMM</name>
<dbReference type="Pfam" id="PF12801">
    <property type="entry name" value="Fer4_5"/>
    <property type="match status" value="2"/>
</dbReference>
<dbReference type="STRING" id="1121937.GCA_000423125_02384"/>
<proteinExistence type="predicted"/>
<dbReference type="InterPro" id="IPR052378">
    <property type="entry name" value="NosR_regulator"/>
</dbReference>
<feature type="transmembrane region" description="Helical" evidence="4">
    <location>
        <begin position="251"/>
        <end position="270"/>
    </location>
</feature>
<comment type="subcellular location">
    <subcellularLocation>
        <location evidence="1">Cell membrane</location>
    </subcellularLocation>
</comment>
<dbReference type="Proteomes" id="UP000259273">
    <property type="component" value="Unassembled WGS sequence"/>
</dbReference>
<keyword evidence="4" id="KW-1133">Transmembrane helix</keyword>
<feature type="transmembrane region" description="Helical" evidence="4">
    <location>
        <begin position="211"/>
        <end position="231"/>
    </location>
</feature>
<dbReference type="GO" id="GO:0005886">
    <property type="term" value="C:plasma membrane"/>
    <property type="evidence" value="ECO:0007669"/>
    <property type="project" value="UniProtKB-SubCell"/>
</dbReference>
<dbReference type="Pfam" id="PF04205">
    <property type="entry name" value="FMN_bind"/>
    <property type="match status" value="1"/>
</dbReference>
<dbReference type="InterPro" id="IPR007329">
    <property type="entry name" value="FMN-bd"/>
</dbReference>
<dbReference type="GO" id="GO:0010181">
    <property type="term" value="F:FMN binding"/>
    <property type="evidence" value="ECO:0007669"/>
    <property type="project" value="InterPro"/>
</dbReference>
<evidence type="ECO:0000256" key="1">
    <source>
        <dbReference type="ARBA" id="ARBA00004236"/>
    </source>
</evidence>
<dbReference type="InterPro" id="IPR017896">
    <property type="entry name" value="4Fe4S_Fe-S-bd"/>
</dbReference>
<feature type="transmembrane region" description="Helical" evidence="4">
    <location>
        <begin position="179"/>
        <end position="199"/>
    </location>
</feature>
<evidence type="ECO:0000313" key="7">
    <source>
        <dbReference type="Proteomes" id="UP000259273"/>
    </source>
</evidence>
<protein>
    <submittedName>
        <fullName evidence="6">Regulator of nitric oxide reductase transcription</fullName>
    </submittedName>
</protein>
<dbReference type="PANTHER" id="PTHR30224:SF4">
    <property type="entry name" value="ELECTRON TRANSPORT PROTEIN YCCM-RELATED"/>
    <property type="match status" value="1"/>
</dbReference>
<reference evidence="6 7" key="1">
    <citation type="journal article" date="2018" name="Nat. Biotechnol.">
        <title>A standardized bacterial taxonomy based on genome phylogeny substantially revises the tree of life.</title>
        <authorList>
            <person name="Parks D.H."/>
            <person name="Chuvochina M."/>
            <person name="Waite D.W."/>
            <person name="Rinke C."/>
            <person name="Skarshewski A."/>
            <person name="Chaumeil P.A."/>
            <person name="Hugenholtz P."/>
        </authorList>
    </citation>
    <scope>NUCLEOTIDE SEQUENCE [LARGE SCALE GENOMIC DNA]</scope>
    <source>
        <strain evidence="6">UBA9158</strain>
    </source>
</reference>
<feature type="transmembrane region" description="Helical" evidence="4">
    <location>
        <begin position="316"/>
        <end position="336"/>
    </location>
</feature>
<evidence type="ECO:0000256" key="2">
    <source>
        <dbReference type="ARBA" id="ARBA00022475"/>
    </source>
</evidence>
<dbReference type="PANTHER" id="PTHR30224">
    <property type="entry name" value="ELECTRON TRANSPORT PROTEIN"/>
    <property type="match status" value="1"/>
</dbReference>
<accession>A0A3C1KM65</accession>
<comment type="caution">
    <text evidence="6">The sequence shown here is derived from an EMBL/GenBank/DDBJ whole genome shotgun (WGS) entry which is preliminary data.</text>
</comment>
<sequence>MPGVGAAAPVQSVPGLYSAQAPGGGAVLLFETSDFVHIPAYSGVPVNLLVALTPTGEFMAASVLAHEEPILVVGITDRDLRAFVNQFVGKHASDAIRVGAHDREGYVGIDGLSGATITAMVITRTVTRAAEQVLAAYAAAAPGSDVPTGAAEPSAVEPRAAEPAEPEWHWSWQQHRVQVAVLVVALFVLLLVLFLQDWLVQHKRFFQRFRIAWLAFTVVYIGWICHAQLSVVNLLGFARNLAGGFSWESLLLDPVIFLLWAFVALSILLWGRGVYCGWLCPFGAAQELLSKASRALGFAGWQFPHAVHERLWAIKYLILLAIFGLALDSMANAARLAEVEPFKTVFVMQFARPPAYVLYALLLLVLTVFNSKFYCKYLCPLGAALSFVTRFKVFDWLRRRVECGHPCQTCANECQIGAIRPTGEIIDNECHYCLDCQVTYWDEHRCPPLVRKRKKRFQGRLPEDAVIATDASAGRTES</sequence>
<dbReference type="EMBL" id="DMND01000086">
    <property type="protein sequence ID" value="HAN27316.1"/>
    <property type="molecule type" value="Genomic_DNA"/>
</dbReference>
<gene>
    <name evidence="6" type="ORF">DCP75_06280</name>
</gene>
<keyword evidence="2" id="KW-1003">Cell membrane</keyword>
<dbReference type="AlphaFoldDB" id="A0A3C1KM65"/>